<evidence type="ECO:0000256" key="4">
    <source>
        <dbReference type="ARBA" id="ARBA00022946"/>
    </source>
</evidence>
<feature type="region of interest" description="Disordered" evidence="15">
    <location>
        <begin position="248"/>
        <end position="288"/>
    </location>
</feature>
<dbReference type="PRINTS" id="PR00886">
    <property type="entry name" value="HIGHMOBLTY12"/>
</dbReference>
<keyword evidence="5" id="KW-0805">Transcription regulation</keyword>
<keyword evidence="16" id="KW-0732">Signal</keyword>
<comment type="subunit">
    <text evidence="13">Monomer; binds DNA as a monomer. Homodimer. Component of the mitochondrial transcription initiation complex, composed at least of TFB2M, TFAM and POLRMT. In this complex TFAM recruits POLRMT to the promoter whereas TFB2M induces structural changes in POLRMT to enable promoter opening and trapping of the DNA non-template strand. Upon metabolic stress, forms a complex composed of FOXO3, SIRT3, TFAM and POLRMT. Interacts with TFB1M and TFB2M. Interacts with CLPX; this enhances DNA-binding.</text>
</comment>
<dbReference type="SMART" id="SM00398">
    <property type="entry name" value="HMG"/>
    <property type="match status" value="2"/>
</dbReference>
<comment type="function">
    <text evidence="12">Binds to the mitochondrial light strand promoter and functions in mitochondrial transcription regulation. Component of the mitochondrial transcription initiation complex, composed at least of TFB2M, TFAM and POLRMT that is required for basal transcription of mitochondrial DNA. In this complex, TFAM recruits POLRMT to a specific promoter whereas TFB2M induces structural changes in POLRMT to enable promoter opening and trapping of the DNA non-template strand. Required for accurate and efficient promoter recognition by the mitochondrial RNA polymerase. Promotes transcription initiation from the HSP1 and the light strand promoter by binding immediately upstream of transcriptional start sites. Is able to unwind DNA. Bends the mitochondrial light strand promoter DNA into a U-turn shape via its HMG boxes. Required for maintenance of normal levels of mitochondrial DNA. May play a role in organizing and compacting mitochondrial DNA.</text>
</comment>
<keyword evidence="9" id="KW-0804">Transcription</keyword>
<dbReference type="CDD" id="cd00084">
    <property type="entry name" value="HMG-box_SF"/>
    <property type="match status" value="1"/>
</dbReference>
<dbReference type="GO" id="GO:0042645">
    <property type="term" value="C:mitochondrial nucleoid"/>
    <property type="evidence" value="ECO:0007669"/>
    <property type="project" value="UniProtKB-SubCell"/>
</dbReference>
<keyword evidence="3" id="KW-0677">Repeat</keyword>
<keyword evidence="2" id="KW-0597">Phosphoprotein</keyword>
<dbReference type="FunFam" id="1.10.30.10:FF:000043">
    <property type="entry name" value="Transcription factor A, mitochondrial"/>
    <property type="match status" value="1"/>
</dbReference>
<dbReference type="Gene3D" id="1.10.30.10">
    <property type="entry name" value="High mobility group box domain"/>
    <property type="match status" value="2"/>
</dbReference>
<evidence type="ECO:0000259" key="17">
    <source>
        <dbReference type="PROSITE" id="PS50118"/>
    </source>
</evidence>
<evidence type="ECO:0000256" key="11">
    <source>
        <dbReference type="ARBA" id="ARBA00040582"/>
    </source>
</evidence>
<dbReference type="PANTHER" id="PTHR48112:SF22">
    <property type="entry name" value="MITOCHONDRIAL TRANSCRIPTION FACTOR A, ISOFORM B"/>
    <property type="match status" value="1"/>
</dbReference>
<keyword evidence="8" id="KW-0010">Activator</keyword>
<dbReference type="InterPro" id="IPR036910">
    <property type="entry name" value="HMG_box_dom_sf"/>
</dbReference>
<feature type="compositionally biased region" description="Basic residues" evidence="15">
    <location>
        <begin position="248"/>
        <end position="261"/>
    </location>
</feature>
<evidence type="ECO:0000256" key="2">
    <source>
        <dbReference type="ARBA" id="ARBA00022553"/>
    </source>
</evidence>
<evidence type="ECO:0000256" key="10">
    <source>
        <dbReference type="ARBA" id="ARBA00023271"/>
    </source>
</evidence>
<feature type="DNA-binding region" description="HMG box" evidence="14">
    <location>
        <begin position="165"/>
        <end position="229"/>
    </location>
</feature>
<evidence type="ECO:0000256" key="8">
    <source>
        <dbReference type="ARBA" id="ARBA00023159"/>
    </source>
</evidence>
<evidence type="ECO:0000256" key="5">
    <source>
        <dbReference type="ARBA" id="ARBA00023015"/>
    </source>
</evidence>
<dbReference type="Ensembl" id="ENSCCRT00020028972.1">
    <property type="protein sequence ID" value="ENSCCRP00020026455.1"/>
    <property type="gene ID" value="ENSCCRG00020012138.1"/>
</dbReference>
<evidence type="ECO:0000256" key="6">
    <source>
        <dbReference type="ARBA" id="ARBA00023125"/>
    </source>
</evidence>
<dbReference type="PROSITE" id="PS50118">
    <property type="entry name" value="HMG_BOX_2"/>
    <property type="match status" value="2"/>
</dbReference>
<evidence type="ECO:0000256" key="16">
    <source>
        <dbReference type="SAM" id="SignalP"/>
    </source>
</evidence>
<dbReference type="Proteomes" id="UP000694701">
    <property type="component" value="Unplaced"/>
</dbReference>
<keyword evidence="10" id="KW-1135">Mitochondrion nucleoid</keyword>
<accession>A0A8C2H9B7</accession>
<keyword evidence="14" id="KW-0539">Nucleus</keyword>
<evidence type="ECO:0000256" key="1">
    <source>
        <dbReference type="ARBA" id="ARBA00004436"/>
    </source>
</evidence>
<dbReference type="GO" id="GO:0005634">
    <property type="term" value="C:nucleus"/>
    <property type="evidence" value="ECO:0007669"/>
    <property type="project" value="UniProtKB-UniRule"/>
</dbReference>
<evidence type="ECO:0000256" key="13">
    <source>
        <dbReference type="ARBA" id="ARBA00046467"/>
    </source>
</evidence>
<organism evidence="18 19">
    <name type="scientific">Cyprinus carpio</name>
    <name type="common">Common carp</name>
    <dbReference type="NCBI Taxonomy" id="7962"/>
    <lineage>
        <taxon>Eukaryota</taxon>
        <taxon>Metazoa</taxon>
        <taxon>Chordata</taxon>
        <taxon>Craniata</taxon>
        <taxon>Vertebrata</taxon>
        <taxon>Euteleostomi</taxon>
        <taxon>Actinopterygii</taxon>
        <taxon>Neopterygii</taxon>
        <taxon>Teleostei</taxon>
        <taxon>Ostariophysi</taxon>
        <taxon>Cypriniformes</taxon>
        <taxon>Cyprinidae</taxon>
        <taxon>Cyprininae</taxon>
        <taxon>Cyprinus</taxon>
    </lineage>
</organism>
<evidence type="ECO:0000256" key="9">
    <source>
        <dbReference type="ARBA" id="ARBA00023163"/>
    </source>
</evidence>
<sequence>MIHLLSSFSCTCMMAPFSLMSVGANLLVKSFGLFSSASVVRCSCVAPVLKSFSTTTGGPPKRPLTAYITYVKEMHPTISRQNPGVKNVDIVRKLAQQWKMLTPEQKQPFQDASLASKEQYKLAVEKYKAQLSPAQTAALAIEKRQKVAKRKAIRRKKELNSLGKPKRPRSAFNIFMSEHFEEAKGTNMQTKMKSLRDDWERFSATQKQMYIQLAEDDKVRYKNEIKSWEEHMIEIGREDLVRRKERRAIKAKATKDRKQKSKVTVLKAKPPKKKTETAVKKTVKSAKK</sequence>
<feature type="domain" description="HMG box" evidence="17">
    <location>
        <begin position="165"/>
        <end position="229"/>
    </location>
</feature>
<evidence type="ECO:0000313" key="19">
    <source>
        <dbReference type="Proteomes" id="UP000694701"/>
    </source>
</evidence>
<comment type="subcellular location">
    <subcellularLocation>
        <location evidence="1">Mitochondrion matrix</location>
        <location evidence="1">Mitochondrion nucleoid</location>
    </subcellularLocation>
</comment>
<evidence type="ECO:0000256" key="12">
    <source>
        <dbReference type="ARBA" id="ARBA00045216"/>
    </source>
</evidence>
<keyword evidence="7" id="KW-0496">Mitochondrion</keyword>
<proteinExistence type="predicted"/>
<name>A0A8C2H9B7_CYPCA</name>
<evidence type="ECO:0000256" key="14">
    <source>
        <dbReference type="PROSITE-ProRule" id="PRU00267"/>
    </source>
</evidence>
<evidence type="ECO:0000256" key="3">
    <source>
        <dbReference type="ARBA" id="ARBA00022737"/>
    </source>
</evidence>
<dbReference type="AlphaFoldDB" id="A0A8C2H9B7"/>
<keyword evidence="6 14" id="KW-0238">DNA-binding</keyword>
<dbReference type="InterPro" id="IPR050342">
    <property type="entry name" value="HMGB"/>
</dbReference>
<reference evidence="18" key="1">
    <citation type="submission" date="2025-08" db="UniProtKB">
        <authorList>
            <consortium name="Ensembl"/>
        </authorList>
    </citation>
    <scope>IDENTIFICATION</scope>
</reference>
<evidence type="ECO:0000313" key="18">
    <source>
        <dbReference type="Ensembl" id="ENSCCRP00020026455.1"/>
    </source>
</evidence>
<feature type="signal peptide" evidence="16">
    <location>
        <begin position="1"/>
        <end position="24"/>
    </location>
</feature>
<dbReference type="Pfam" id="PF09011">
    <property type="entry name" value="HMG_box_2"/>
    <property type="match status" value="1"/>
</dbReference>
<dbReference type="Pfam" id="PF00505">
    <property type="entry name" value="HMG_box"/>
    <property type="match status" value="1"/>
</dbReference>
<feature type="domain" description="HMG box" evidence="17">
    <location>
        <begin position="60"/>
        <end position="128"/>
    </location>
</feature>
<dbReference type="GO" id="GO:0006357">
    <property type="term" value="P:regulation of transcription by RNA polymerase II"/>
    <property type="evidence" value="ECO:0007669"/>
    <property type="project" value="TreeGrafter"/>
</dbReference>
<dbReference type="PANTHER" id="PTHR48112">
    <property type="entry name" value="HIGH MOBILITY GROUP PROTEIN DSP1"/>
    <property type="match status" value="1"/>
</dbReference>
<dbReference type="InterPro" id="IPR009071">
    <property type="entry name" value="HMG_box_dom"/>
</dbReference>
<protein>
    <recommendedName>
        <fullName evidence="11">Transcription factor A, mitochondrial</fullName>
    </recommendedName>
</protein>
<feature type="DNA-binding region" description="HMG box" evidence="14">
    <location>
        <begin position="60"/>
        <end position="128"/>
    </location>
</feature>
<feature type="chain" id="PRO_5034784955" description="Transcription factor A, mitochondrial" evidence="16">
    <location>
        <begin position="25"/>
        <end position="288"/>
    </location>
</feature>
<evidence type="ECO:0000256" key="7">
    <source>
        <dbReference type="ARBA" id="ARBA00023128"/>
    </source>
</evidence>
<dbReference type="SUPFAM" id="SSF47095">
    <property type="entry name" value="HMG-box"/>
    <property type="match status" value="2"/>
</dbReference>
<evidence type="ECO:0000256" key="15">
    <source>
        <dbReference type="SAM" id="MobiDB-lite"/>
    </source>
</evidence>
<keyword evidence="4" id="KW-0809">Transit peptide</keyword>
<dbReference type="GO" id="GO:0003677">
    <property type="term" value="F:DNA binding"/>
    <property type="evidence" value="ECO:0007669"/>
    <property type="project" value="UniProtKB-UniRule"/>
</dbReference>
<dbReference type="CDD" id="cd21987">
    <property type="entry name" value="HMG-box_TFAM_rpt2"/>
    <property type="match status" value="1"/>
</dbReference>